<name>A0A917SMU0_9ACTN</name>
<protein>
    <submittedName>
        <fullName evidence="1">Uncharacterized protein</fullName>
    </submittedName>
</protein>
<sequence>MPVMLRDTAASRSSLRYLAGAAAQQSWVALGGFTSVNRSVPSTADPDPVARTVTRQLTEATVVRFGAGDSMPAAVQRAWWAAMLELVRAPGSVPAVLLRMTEVAAAAH</sequence>
<dbReference type="AlphaFoldDB" id="A0A917SMU0"/>
<organism evidence="1 2">
    <name type="scientific">Nakamurella endophytica</name>
    <dbReference type="NCBI Taxonomy" id="1748367"/>
    <lineage>
        <taxon>Bacteria</taxon>
        <taxon>Bacillati</taxon>
        <taxon>Actinomycetota</taxon>
        <taxon>Actinomycetes</taxon>
        <taxon>Nakamurellales</taxon>
        <taxon>Nakamurellaceae</taxon>
        <taxon>Nakamurella</taxon>
    </lineage>
</organism>
<dbReference type="Gene3D" id="3.40.190.10">
    <property type="entry name" value="Periplasmic binding protein-like II"/>
    <property type="match status" value="2"/>
</dbReference>
<keyword evidence="2" id="KW-1185">Reference proteome</keyword>
<dbReference type="EMBL" id="BMNA01000001">
    <property type="protein sequence ID" value="GGL87513.1"/>
    <property type="molecule type" value="Genomic_DNA"/>
</dbReference>
<evidence type="ECO:0000313" key="2">
    <source>
        <dbReference type="Proteomes" id="UP000655208"/>
    </source>
</evidence>
<accession>A0A917SMU0</accession>
<reference evidence="1" key="2">
    <citation type="submission" date="2020-09" db="EMBL/GenBank/DDBJ databases">
        <authorList>
            <person name="Sun Q."/>
            <person name="Zhou Y."/>
        </authorList>
    </citation>
    <scope>NUCLEOTIDE SEQUENCE</scope>
    <source>
        <strain evidence="1">CGMCC 4.7308</strain>
    </source>
</reference>
<comment type="caution">
    <text evidence="1">The sequence shown here is derived from an EMBL/GenBank/DDBJ whole genome shotgun (WGS) entry which is preliminary data.</text>
</comment>
<proteinExistence type="predicted"/>
<dbReference type="Proteomes" id="UP000655208">
    <property type="component" value="Unassembled WGS sequence"/>
</dbReference>
<evidence type="ECO:0000313" key="1">
    <source>
        <dbReference type="EMBL" id="GGL87513.1"/>
    </source>
</evidence>
<reference evidence="1" key="1">
    <citation type="journal article" date="2014" name="Int. J. Syst. Evol. Microbiol.">
        <title>Complete genome sequence of Corynebacterium casei LMG S-19264T (=DSM 44701T), isolated from a smear-ripened cheese.</title>
        <authorList>
            <consortium name="US DOE Joint Genome Institute (JGI-PGF)"/>
            <person name="Walter F."/>
            <person name="Albersmeier A."/>
            <person name="Kalinowski J."/>
            <person name="Ruckert C."/>
        </authorList>
    </citation>
    <scope>NUCLEOTIDE SEQUENCE</scope>
    <source>
        <strain evidence="1">CGMCC 4.7308</strain>
    </source>
</reference>
<gene>
    <name evidence="1" type="ORF">GCM10011594_03910</name>
</gene>